<protein>
    <recommendedName>
        <fullName evidence="9">Bax inhibitor-1/YccA family protein</fullName>
    </recommendedName>
</protein>
<keyword evidence="4 6" id="KW-1133">Transmembrane helix</keyword>
<keyword evidence="3 6" id="KW-0812">Transmembrane</keyword>
<sequence>MENSQNSPAPLGPRTVQLSAEEAARIQSHFMTRVYGWMAAALGITGGVALFASSSAALQQLVFGNRLVFLGLLLLELVIVGFLSARALRWTPAQVTAAFVGYSVLNGLTISFVFMVYTTASVASTFFIAGATFGVMSAYGLLTNADLSKWGNLLFMGLIGLIVASVVNMFWANSTLSIIVSFVGVLLFVALTAYDTQKIKQYAFIGLTEGEDADHGAATLGALTLYLDFINLFLFLLRIFGRRR</sequence>
<evidence type="ECO:0000256" key="6">
    <source>
        <dbReference type="RuleBase" id="RU004379"/>
    </source>
</evidence>
<dbReference type="CDD" id="cd10432">
    <property type="entry name" value="BI-1-like_bacterial"/>
    <property type="match status" value="1"/>
</dbReference>
<name>A0ABX2FNQ8_9BACT</name>
<comment type="subcellular location">
    <subcellularLocation>
        <location evidence="1">Membrane</location>
        <topology evidence="1">Multi-pass membrane protein</topology>
    </subcellularLocation>
</comment>
<comment type="similarity">
    <text evidence="2 6">Belongs to the BI1 family.</text>
</comment>
<dbReference type="InterPro" id="IPR006214">
    <property type="entry name" value="Bax_inhibitor_1-related"/>
</dbReference>
<dbReference type="PANTHER" id="PTHR23291">
    <property type="entry name" value="BAX INHIBITOR-RELATED"/>
    <property type="match status" value="1"/>
</dbReference>
<evidence type="ECO:0000313" key="8">
    <source>
        <dbReference type="Proteomes" id="UP000779507"/>
    </source>
</evidence>
<feature type="transmembrane region" description="Helical" evidence="6">
    <location>
        <begin position="95"/>
        <end position="117"/>
    </location>
</feature>
<feature type="transmembrane region" description="Helical" evidence="6">
    <location>
        <begin position="123"/>
        <end position="141"/>
    </location>
</feature>
<evidence type="ECO:0000313" key="7">
    <source>
        <dbReference type="EMBL" id="NRT18808.1"/>
    </source>
</evidence>
<dbReference type="Proteomes" id="UP000779507">
    <property type="component" value="Unassembled WGS sequence"/>
</dbReference>
<keyword evidence="8" id="KW-1185">Reference proteome</keyword>
<dbReference type="PANTHER" id="PTHR23291:SF50">
    <property type="entry name" value="PROTEIN LIFEGUARD 4"/>
    <property type="match status" value="1"/>
</dbReference>
<feature type="transmembrane region" description="Helical" evidence="6">
    <location>
        <begin position="63"/>
        <end position="83"/>
    </location>
</feature>
<comment type="caution">
    <text evidence="7">The sequence shown here is derived from an EMBL/GenBank/DDBJ whole genome shotgun (WGS) entry which is preliminary data.</text>
</comment>
<gene>
    <name evidence="7" type="ORF">HNP98_001631</name>
</gene>
<feature type="transmembrane region" description="Helical" evidence="6">
    <location>
        <begin position="153"/>
        <end position="172"/>
    </location>
</feature>
<proteinExistence type="inferred from homology"/>
<dbReference type="EMBL" id="JABSNP010000006">
    <property type="protein sequence ID" value="NRT18808.1"/>
    <property type="molecule type" value="Genomic_DNA"/>
</dbReference>
<evidence type="ECO:0000256" key="1">
    <source>
        <dbReference type="ARBA" id="ARBA00004141"/>
    </source>
</evidence>
<organism evidence="7 8">
    <name type="scientific">Hymenobacter caeli</name>
    <dbReference type="NCBI Taxonomy" id="2735894"/>
    <lineage>
        <taxon>Bacteria</taxon>
        <taxon>Pseudomonadati</taxon>
        <taxon>Bacteroidota</taxon>
        <taxon>Cytophagia</taxon>
        <taxon>Cytophagales</taxon>
        <taxon>Hymenobacteraceae</taxon>
        <taxon>Hymenobacter</taxon>
    </lineage>
</organism>
<evidence type="ECO:0008006" key="9">
    <source>
        <dbReference type="Google" id="ProtNLM"/>
    </source>
</evidence>
<feature type="transmembrane region" description="Helical" evidence="6">
    <location>
        <begin position="34"/>
        <end position="57"/>
    </location>
</feature>
<dbReference type="RefSeq" id="WP_173809553.1">
    <property type="nucleotide sequence ID" value="NZ_JABSNP010000006.1"/>
</dbReference>
<dbReference type="Pfam" id="PF01027">
    <property type="entry name" value="Bax1-I"/>
    <property type="match status" value="1"/>
</dbReference>
<feature type="transmembrane region" description="Helical" evidence="6">
    <location>
        <begin position="178"/>
        <end position="196"/>
    </location>
</feature>
<evidence type="ECO:0000256" key="2">
    <source>
        <dbReference type="ARBA" id="ARBA00010350"/>
    </source>
</evidence>
<feature type="transmembrane region" description="Helical" evidence="6">
    <location>
        <begin position="217"/>
        <end position="240"/>
    </location>
</feature>
<keyword evidence="5 6" id="KW-0472">Membrane</keyword>
<reference evidence="7 8" key="1">
    <citation type="submission" date="2020-05" db="EMBL/GenBank/DDBJ databases">
        <title>Genomic Encyclopedia of Type Strains, Phase IV (KMG-V): Genome sequencing to study the core and pangenomes of soil and plant-associated prokaryotes.</title>
        <authorList>
            <person name="Whitman W."/>
        </authorList>
    </citation>
    <scope>NUCLEOTIDE SEQUENCE [LARGE SCALE GENOMIC DNA]</scope>
    <source>
        <strain evidence="7 8">9A</strain>
    </source>
</reference>
<evidence type="ECO:0000256" key="3">
    <source>
        <dbReference type="ARBA" id="ARBA00022692"/>
    </source>
</evidence>
<evidence type="ECO:0000256" key="5">
    <source>
        <dbReference type="ARBA" id="ARBA00023136"/>
    </source>
</evidence>
<evidence type="ECO:0000256" key="4">
    <source>
        <dbReference type="ARBA" id="ARBA00022989"/>
    </source>
</evidence>
<accession>A0ABX2FNQ8</accession>